<dbReference type="PANTHER" id="PTHR43280:SF2">
    <property type="entry name" value="HTH-TYPE TRANSCRIPTIONAL REGULATOR EXSA"/>
    <property type="match status" value="1"/>
</dbReference>
<keyword evidence="2" id="KW-0238">DNA-binding</keyword>
<dbReference type="Pfam" id="PF12833">
    <property type="entry name" value="HTH_18"/>
    <property type="match status" value="1"/>
</dbReference>
<dbReference type="PANTHER" id="PTHR43280">
    <property type="entry name" value="ARAC-FAMILY TRANSCRIPTIONAL REGULATOR"/>
    <property type="match status" value="1"/>
</dbReference>
<organism evidence="5 6">
    <name type="scientific">Ruminococcus hominis</name>
    <dbReference type="NCBI Taxonomy" id="2763065"/>
    <lineage>
        <taxon>Bacteria</taxon>
        <taxon>Bacillati</taxon>
        <taxon>Bacillota</taxon>
        <taxon>Clostridia</taxon>
        <taxon>Eubacteriales</taxon>
        <taxon>Oscillospiraceae</taxon>
        <taxon>Ruminococcus</taxon>
    </lineage>
</organism>
<evidence type="ECO:0000256" key="2">
    <source>
        <dbReference type="ARBA" id="ARBA00023125"/>
    </source>
</evidence>
<protein>
    <submittedName>
        <fullName evidence="5">Helix-turn-helix transcriptional regulator</fullName>
    </submittedName>
</protein>
<gene>
    <name evidence="5" type="ORF">H8S40_00395</name>
</gene>
<dbReference type="PROSITE" id="PS00041">
    <property type="entry name" value="HTH_ARAC_FAMILY_1"/>
    <property type="match status" value="1"/>
</dbReference>
<evidence type="ECO:0000313" key="6">
    <source>
        <dbReference type="Proteomes" id="UP000631576"/>
    </source>
</evidence>
<dbReference type="PRINTS" id="PR00032">
    <property type="entry name" value="HTHARAC"/>
</dbReference>
<dbReference type="PROSITE" id="PS01124">
    <property type="entry name" value="HTH_ARAC_FAMILY_2"/>
    <property type="match status" value="1"/>
</dbReference>
<dbReference type="SMART" id="SM00342">
    <property type="entry name" value="HTH_ARAC"/>
    <property type="match status" value="1"/>
</dbReference>
<keyword evidence="1" id="KW-0805">Transcription regulation</keyword>
<dbReference type="Gene3D" id="1.10.10.60">
    <property type="entry name" value="Homeodomain-like"/>
    <property type="match status" value="2"/>
</dbReference>
<dbReference type="InterPro" id="IPR009057">
    <property type="entry name" value="Homeodomain-like_sf"/>
</dbReference>
<keyword evidence="3" id="KW-0804">Transcription</keyword>
<sequence>MIQQIFDESNCTENHSNMICVSLLNLFFGKLLQDFGRTIHLYSDVNNTTYNRSFPLMLKYVQSNYQTITLPMMSQIFHYNESYISLLFKKYLNENFSNVVQNLRLEQSKNLLENTDYNLDKISEMIGYNSVDHFSRIFKRKYGMAPSKYRKECKTAGR</sequence>
<evidence type="ECO:0000256" key="3">
    <source>
        <dbReference type="ARBA" id="ARBA00023163"/>
    </source>
</evidence>
<evidence type="ECO:0000256" key="1">
    <source>
        <dbReference type="ARBA" id="ARBA00023015"/>
    </source>
</evidence>
<dbReference type="InterPro" id="IPR020449">
    <property type="entry name" value="Tscrpt_reg_AraC-type_HTH"/>
</dbReference>
<dbReference type="RefSeq" id="WP_186864281.1">
    <property type="nucleotide sequence ID" value="NZ_JACOPE010000001.1"/>
</dbReference>
<dbReference type="InterPro" id="IPR018060">
    <property type="entry name" value="HTH_AraC"/>
</dbReference>
<proteinExistence type="predicted"/>
<dbReference type="Proteomes" id="UP000631576">
    <property type="component" value="Unassembled WGS sequence"/>
</dbReference>
<dbReference type="SUPFAM" id="SSF46689">
    <property type="entry name" value="Homeodomain-like"/>
    <property type="match status" value="1"/>
</dbReference>
<name>A0ABR7G3P2_9FIRM</name>
<comment type="caution">
    <text evidence="5">The sequence shown here is derived from an EMBL/GenBank/DDBJ whole genome shotgun (WGS) entry which is preliminary data.</text>
</comment>
<keyword evidence="6" id="KW-1185">Reference proteome</keyword>
<accession>A0ABR7G3P2</accession>
<evidence type="ECO:0000259" key="4">
    <source>
        <dbReference type="PROSITE" id="PS01124"/>
    </source>
</evidence>
<reference evidence="5 6" key="1">
    <citation type="submission" date="2020-08" db="EMBL/GenBank/DDBJ databases">
        <title>Genome public.</title>
        <authorList>
            <person name="Liu C."/>
            <person name="Sun Q."/>
        </authorList>
    </citation>
    <scope>NUCLEOTIDE SEQUENCE [LARGE SCALE GENOMIC DNA]</scope>
    <source>
        <strain evidence="5 6">NSJ-13</strain>
    </source>
</reference>
<feature type="domain" description="HTH araC/xylS-type" evidence="4">
    <location>
        <begin position="55"/>
        <end position="152"/>
    </location>
</feature>
<evidence type="ECO:0000313" key="5">
    <source>
        <dbReference type="EMBL" id="MBC5682063.1"/>
    </source>
</evidence>
<dbReference type="InterPro" id="IPR018062">
    <property type="entry name" value="HTH_AraC-typ_CS"/>
</dbReference>
<dbReference type="EMBL" id="JACOPE010000001">
    <property type="protein sequence ID" value="MBC5682063.1"/>
    <property type="molecule type" value="Genomic_DNA"/>
</dbReference>